<keyword evidence="3 6" id="KW-0812">Transmembrane</keyword>
<reference evidence="7 8" key="1">
    <citation type="journal article" date="2019" name="ISME J.">
        <title>Insights into ecological role of a new deltaproteobacterial order Candidatus Acidulodesulfobacterales by metagenomics and metatranscriptomics.</title>
        <authorList>
            <person name="Tan S."/>
            <person name="Liu J."/>
            <person name="Fang Y."/>
            <person name="Hedlund B.P."/>
            <person name="Lian Z.H."/>
            <person name="Huang L.Y."/>
            <person name="Li J.T."/>
            <person name="Huang L.N."/>
            <person name="Li W.J."/>
            <person name="Jiang H.C."/>
            <person name="Dong H.L."/>
            <person name="Shu W.S."/>
        </authorList>
    </citation>
    <scope>NUCLEOTIDE SEQUENCE [LARGE SCALE GENOMIC DNA]</scope>
    <source>
        <strain evidence="7">AP2</strain>
    </source>
</reference>
<keyword evidence="6" id="KW-1133">Transmembrane helix</keyword>
<gene>
    <name evidence="7" type="ORF">EVJ46_09580</name>
</gene>
<organism evidence="7 8">
    <name type="scientific">Acididesulfobacter guangdongensis</name>
    <dbReference type="NCBI Taxonomy" id="2597225"/>
    <lineage>
        <taxon>Bacteria</taxon>
        <taxon>Deltaproteobacteria</taxon>
        <taxon>Candidatus Acidulodesulfobacterales</taxon>
        <taxon>Candidatus Acididesulfobacter</taxon>
    </lineage>
</organism>
<evidence type="ECO:0000256" key="4">
    <source>
        <dbReference type="ARBA" id="ARBA00023136"/>
    </source>
</evidence>
<dbReference type="PANTHER" id="PTHR30026:SF20">
    <property type="entry name" value="OUTER MEMBRANE PROTEIN TOLC"/>
    <property type="match status" value="1"/>
</dbReference>
<feature type="transmembrane region" description="Helical" evidence="6">
    <location>
        <begin position="20"/>
        <end position="39"/>
    </location>
</feature>
<keyword evidence="5" id="KW-0998">Cell outer membrane</keyword>
<dbReference type="InterPro" id="IPR051906">
    <property type="entry name" value="TolC-like"/>
</dbReference>
<dbReference type="SUPFAM" id="SSF56954">
    <property type="entry name" value="Outer membrane efflux proteins (OEP)"/>
    <property type="match status" value="1"/>
</dbReference>
<keyword evidence="4 6" id="KW-0472">Membrane</keyword>
<evidence type="ECO:0000313" key="8">
    <source>
        <dbReference type="Proteomes" id="UP000316562"/>
    </source>
</evidence>
<evidence type="ECO:0000256" key="6">
    <source>
        <dbReference type="SAM" id="Phobius"/>
    </source>
</evidence>
<evidence type="ECO:0000256" key="1">
    <source>
        <dbReference type="ARBA" id="ARBA00004442"/>
    </source>
</evidence>
<dbReference type="GO" id="GO:0009279">
    <property type="term" value="C:cell outer membrane"/>
    <property type="evidence" value="ECO:0007669"/>
    <property type="project" value="UniProtKB-SubCell"/>
</dbReference>
<dbReference type="EMBL" id="SGBC01000004">
    <property type="protein sequence ID" value="RZD15760.1"/>
    <property type="molecule type" value="Genomic_DNA"/>
</dbReference>
<proteinExistence type="predicted"/>
<dbReference type="PANTHER" id="PTHR30026">
    <property type="entry name" value="OUTER MEMBRANE PROTEIN TOLC"/>
    <property type="match status" value="1"/>
</dbReference>
<evidence type="ECO:0000256" key="2">
    <source>
        <dbReference type="ARBA" id="ARBA00022452"/>
    </source>
</evidence>
<sequence>MLSDVFMDMIIKKYNFIQPVILFLSILAINLLFIAFYSVNSNAAADAAFNLNHNSNHNANVNNNTNINIANNTLLKRKVDSAIKKLKKVIKNGKNKTADTITLKKLIEFSLKNPKIDSALNKIKGYRQNIKIDESLPDPVLGFTFNNANGFNNPEIGTILGSNYTYSLNQEIPFPTKLFLKSGIAKMHYKSLNDDFIGISLLTILNTKYLYYDLALTDSDIAIIKYDYSLLRMIKKIVEESYVVKKTNATGPVRLMLEMIDMKSDLIALKARRKKFLLLLSLITDKKFNYIKNNLHPLFPVHILYSKLNYKKILIKAYHYNPYIKSARYLYKRSKLSLNLAEQGFYPNIFISLSYGYRYFYPPALAAGIGLSLPIYFTQKQIPDIKKSKKYLLSSIYKRNWTFLKIKSDIKNSLNSINKYYKLYIANKKLYLPESIFLLDLYTNSFEVRHSSSFAMVDAFKKVVKSELNVYRYKTDYLKKMAFLKTVIGKLSLTYKKIVYKK</sequence>
<evidence type="ECO:0000313" key="7">
    <source>
        <dbReference type="EMBL" id="RZD15760.1"/>
    </source>
</evidence>
<dbReference type="GO" id="GO:0015562">
    <property type="term" value="F:efflux transmembrane transporter activity"/>
    <property type="evidence" value="ECO:0007669"/>
    <property type="project" value="InterPro"/>
</dbReference>
<dbReference type="AlphaFoldDB" id="A0A519BER6"/>
<evidence type="ECO:0000256" key="5">
    <source>
        <dbReference type="ARBA" id="ARBA00023237"/>
    </source>
</evidence>
<evidence type="ECO:0000256" key="3">
    <source>
        <dbReference type="ARBA" id="ARBA00022692"/>
    </source>
</evidence>
<dbReference type="Gene3D" id="1.20.1600.10">
    <property type="entry name" value="Outer membrane efflux proteins (OEP)"/>
    <property type="match status" value="1"/>
</dbReference>
<dbReference type="Proteomes" id="UP000316562">
    <property type="component" value="Unassembled WGS sequence"/>
</dbReference>
<comment type="subcellular location">
    <subcellularLocation>
        <location evidence="1">Cell outer membrane</location>
    </subcellularLocation>
</comment>
<keyword evidence="2" id="KW-1134">Transmembrane beta strand</keyword>
<protein>
    <submittedName>
        <fullName evidence="7">TolC family protein</fullName>
    </submittedName>
</protein>
<comment type="caution">
    <text evidence="7">The sequence shown here is derived from an EMBL/GenBank/DDBJ whole genome shotgun (WGS) entry which is preliminary data.</text>
</comment>
<name>A0A519BER6_ACIG2</name>
<accession>A0A519BER6</accession>
<dbReference type="GO" id="GO:0015288">
    <property type="term" value="F:porin activity"/>
    <property type="evidence" value="ECO:0007669"/>
    <property type="project" value="TreeGrafter"/>
</dbReference>
<dbReference type="GO" id="GO:1990281">
    <property type="term" value="C:efflux pump complex"/>
    <property type="evidence" value="ECO:0007669"/>
    <property type="project" value="TreeGrafter"/>
</dbReference>